<dbReference type="InterPro" id="IPR003594">
    <property type="entry name" value="HATPase_dom"/>
</dbReference>
<dbReference type="InterPro" id="IPR004358">
    <property type="entry name" value="Sig_transdc_His_kin-like_C"/>
</dbReference>
<dbReference type="OrthoDB" id="9809766at2"/>
<comment type="catalytic activity">
    <reaction evidence="1">
        <text>ATP + protein L-histidine = ADP + protein N-phospho-L-histidine.</text>
        <dbReference type="EC" id="2.7.13.3"/>
    </reaction>
</comment>
<dbReference type="Gene3D" id="3.30.565.10">
    <property type="entry name" value="Histidine kinase-like ATPase, C-terminal domain"/>
    <property type="match status" value="1"/>
</dbReference>
<dbReference type="PRINTS" id="PR00344">
    <property type="entry name" value="BCTRLSENSOR"/>
</dbReference>
<dbReference type="Proteomes" id="UP000244906">
    <property type="component" value="Unassembled WGS sequence"/>
</dbReference>
<dbReference type="GO" id="GO:0005524">
    <property type="term" value="F:ATP binding"/>
    <property type="evidence" value="ECO:0007669"/>
    <property type="project" value="UniProtKB-KW"/>
</dbReference>
<dbReference type="PANTHER" id="PTHR44936:SF10">
    <property type="entry name" value="SENSOR PROTEIN RSTB"/>
    <property type="match status" value="1"/>
</dbReference>
<organism evidence="8 9">
    <name type="scientific">Pelagibaculum spongiae</name>
    <dbReference type="NCBI Taxonomy" id="2080658"/>
    <lineage>
        <taxon>Bacteria</taxon>
        <taxon>Pseudomonadati</taxon>
        <taxon>Pseudomonadota</taxon>
        <taxon>Gammaproteobacteria</taxon>
        <taxon>Oceanospirillales</taxon>
        <taxon>Pelagibaculum</taxon>
    </lineage>
</organism>
<evidence type="ECO:0000256" key="6">
    <source>
        <dbReference type="ARBA" id="ARBA00022840"/>
    </source>
</evidence>
<keyword evidence="5" id="KW-0418">Kinase</keyword>
<dbReference type="SUPFAM" id="SSF55874">
    <property type="entry name" value="ATPase domain of HSP90 chaperone/DNA topoisomerase II/histidine kinase"/>
    <property type="match status" value="1"/>
</dbReference>
<evidence type="ECO:0000256" key="5">
    <source>
        <dbReference type="ARBA" id="ARBA00022777"/>
    </source>
</evidence>
<keyword evidence="9" id="KW-1185">Reference proteome</keyword>
<evidence type="ECO:0000256" key="4">
    <source>
        <dbReference type="ARBA" id="ARBA00022741"/>
    </source>
</evidence>
<evidence type="ECO:0000313" key="8">
    <source>
        <dbReference type="EMBL" id="PVZ64982.1"/>
    </source>
</evidence>
<proteinExistence type="predicted"/>
<keyword evidence="4" id="KW-0547">Nucleotide-binding</keyword>
<protein>
    <recommendedName>
        <fullName evidence="2">histidine kinase</fullName>
        <ecNumber evidence="2">2.7.13.3</ecNumber>
    </recommendedName>
</protein>
<evidence type="ECO:0000256" key="1">
    <source>
        <dbReference type="ARBA" id="ARBA00000085"/>
    </source>
</evidence>
<reference evidence="8 9" key="1">
    <citation type="submission" date="2018-04" db="EMBL/GenBank/DDBJ databases">
        <title>Thalassorhabdus spongiae gen. nov., sp. nov., isolated from a marine sponge in South-West Iceland.</title>
        <authorList>
            <person name="Knobloch S."/>
            <person name="Daussin A."/>
            <person name="Johannsson R."/>
            <person name="Marteinsson V.T."/>
        </authorList>
    </citation>
    <scope>NUCLEOTIDE SEQUENCE [LARGE SCALE GENOMIC DNA]</scope>
    <source>
        <strain evidence="8 9">Hp12</strain>
    </source>
</reference>
<dbReference type="EMBL" id="QDDL01000011">
    <property type="protein sequence ID" value="PVZ64982.1"/>
    <property type="molecule type" value="Genomic_DNA"/>
</dbReference>
<dbReference type="GO" id="GO:0005886">
    <property type="term" value="C:plasma membrane"/>
    <property type="evidence" value="ECO:0007669"/>
    <property type="project" value="TreeGrafter"/>
</dbReference>
<keyword evidence="3" id="KW-0808">Transferase</keyword>
<dbReference type="RefSeq" id="WP_116688737.1">
    <property type="nucleotide sequence ID" value="NZ_CAWNYD010000011.1"/>
</dbReference>
<dbReference type="GO" id="GO:0000155">
    <property type="term" value="F:phosphorelay sensor kinase activity"/>
    <property type="evidence" value="ECO:0007669"/>
    <property type="project" value="TreeGrafter"/>
</dbReference>
<evidence type="ECO:0000259" key="7">
    <source>
        <dbReference type="PROSITE" id="PS50109"/>
    </source>
</evidence>
<dbReference type="InterPro" id="IPR050980">
    <property type="entry name" value="2C_sensor_his_kinase"/>
</dbReference>
<evidence type="ECO:0000256" key="2">
    <source>
        <dbReference type="ARBA" id="ARBA00012438"/>
    </source>
</evidence>
<name>A0A2V1GWF7_9GAMM</name>
<dbReference type="PROSITE" id="PS50109">
    <property type="entry name" value="HIS_KIN"/>
    <property type="match status" value="1"/>
</dbReference>
<dbReference type="SMART" id="SM00387">
    <property type="entry name" value="HATPase_c"/>
    <property type="match status" value="1"/>
</dbReference>
<dbReference type="EC" id="2.7.13.3" evidence="2"/>
<dbReference type="InterPro" id="IPR005467">
    <property type="entry name" value="His_kinase_dom"/>
</dbReference>
<comment type="caution">
    <text evidence="8">The sequence shown here is derived from an EMBL/GenBank/DDBJ whole genome shotgun (WGS) entry which is preliminary data.</text>
</comment>
<evidence type="ECO:0000256" key="3">
    <source>
        <dbReference type="ARBA" id="ARBA00022679"/>
    </source>
</evidence>
<dbReference type="AlphaFoldDB" id="A0A2V1GWF7"/>
<dbReference type="InterPro" id="IPR036890">
    <property type="entry name" value="HATPase_C_sf"/>
</dbReference>
<gene>
    <name evidence="8" type="ORF">DC094_19170</name>
</gene>
<feature type="domain" description="Histidine kinase" evidence="7">
    <location>
        <begin position="16"/>
        <end position="227"/>
    </location>
</feature>
<sequence>MQGNGKGLDWLGLMTGAVHDAKNGLALLVAETDELLQNCRDDQKTSLEDLRLQSLKINQTLTRLIGLYRLEQGDYLPQRIEQPVLDMIEEAVLPVRNDLLRRGVTLDIECDDMLEASFDHALLSSVVFNLLNNAMRYAFRRLFVRVHSVQGGVEILVEDDGPGFDADQLDRELAQSAGNLSASGSGLGLAFAAQVMKLHSSEHAQGELTVDNQSSLGGARCRVFLPW</sequence>
<accession>A0A2V1GWF7</accession>
<keyword evidence="6" id="KW-0067">ATP-binding</keyword>
<dbReference type="Pfam" id="PF02518">
    <property type="entry name" value="HATPase_c"/>
    <property type="match status" value="1"/>
</dbReference>
<evidence type="ECO:0000313" key="9">
    <source>
        <dbReference type="Proteomes" id="UP000244906"/>
    </source>
</evidence>
<dbReference type="PANTHER" id="PTHR44936">
    <property type="entry name" value="SENSOR PROTEIN CREC"/>
    <property type="match status" value="1"/>
</dbReference>